<name>A0A813MIA5_ADIRI</name>
<dbReference type="Proteomes" id="UP000663852">
    <property type="component" value="Unassembled WGS sequence"/>
</dbReference>
<feature type="compositionally biased region" description="Low complexity" evidence="1">
    <location>
        <begin position="1723"/>
        <end position="1745"/>
    </location>
</feature>
<evidence type="ECO:0000313" key="2">
    <source>
        <dbReference type="EMBL" id="CAF0722434.1"/>
    </source>
</evidence>
<feature type="region of interest" description="Disordered" evidence="1">
    <location>
        <begin position="39"/>
        <end position="65"/>
    </location>
</feature>
<feature type="compositionally biased region" description="Polar residues" evidence="1">
    <location>
        <begin position="50"/>
        <end position="65"/>
    </location>
</feature>
<feature type="compositionally biased region" description="Basic residues" evidence="1">
    <location>
        <begin position="1825"/>
        <end position="1842"/>
    </location>
</feature>
<feature type="compositionally biased region" description="Polar residues" evidence="1">
    <location>
        <begin position="1518"/>
        <end position="1533"/>
    </location>
</feature>
<feature type="compositionally biased region" description="Polar residues" evidence="1">
    <location>
        <begin position="1751"/>
        <end position="1761"/>
    </location>
</feature>
<protein>
    <submittedName>
        <fullName evidence="2">Uncharacterized protein</fullName>
    </submittedName>
</protein>
<feature type="compositionally biased region" description="Basic and acidic residues" evidence="1">
    <location>
        <begin position="1705"/>
        <end position="1721"/>
    </location>
</feature>
<feature type="compositionally biased region" description="Polar residues" evidence="1">
    <location>
        <begin position="1693"/>
        <end position="1704"/>
    </location>
</feature>
<feature type="compositionally biased region" description="Basic and acidic residues" evidence="1">
    <location>
        <begin position="1843"/>
        <end position="1854"/>
    </location>
</feature>
<dbReference type="EMBL" id="CAJNOJ010000001">
    <property type="protein sequence ID" value="CAF0722434.1"/>
    <property type="molecule type" value="Genomic_DNA"/>
</dbReference>
<accession>A0A813MIA5</accession>
<feature type="region of interest" description="Disordered" evidence="1">
    <location>
        <begin position="544"/>
        <end position="590"/>
    </location>
</feature>
<reference evidence="2" key="1">
    <citation type="submission" date="2021-02" db="EMBL/GenBank/DDBJ databases">
        <authorList>
            <person name="Nowell W R."/>
        </authorList>
    </citation>
    <scope>NUCLEOTIDE SEQUENCE</scope>
</reference>
<feature type="compositionally biased region" description="Polar residues" evidence="1">
    <location>
        <begin position="1457"/>
        <end position="1505"/>
    </location>
</feature>
<sequence>MQQQQKRFQTSSSDDSLSRVFIHSAEQTSQHTLPLSITPLTPATVRRTSETQTAEKNSTPKSAPSFAETQLLSVYYPSLDPKNPSTNDKCIFVEQQDRQPIRYRAAYDPLSSSRSTQTSPSLSTYGSTLIIDRNQSTDVKYDQHVKIHSGSQNLPDTIHDKNALPSELLEESKYSYEEYIVHVEREHNRTPSSSSSSVTTVIAQNGEVDSDRTSNLSFDVKNNSKLVTSTPIKEENKRVSSWPPVPDDIISLDVQYENDEAKRSGRVQFAEQLIHVIPPSTTTSLSDESITPPAIIPRTNIKEQTKSVNTDPQPVEDQLQRQDYRPMNQSKWVKTQLDQSETQTNTTSHRVDTLRSMFERQNSRSSDSSTISSPTSQSRRKEPDERPSRQGDEIRFRVKDKNSSGIHHAEPAKIIQYTITPSAINNQLDLLPLHQIRQITGKQLKSLDDAGHYLQDGYTWQWNEIFWLSLTTSQRDQLKELERQLTIRPRSAEQTLASNDSELSSVSSNETKRYKSTINITAAGSWQLQKPTAAPSGITKYTETSTIHESQPTVSVFGSAPNSTSSKVGSQESITSSSAQQQVLASNKRTDSQLTIIESGYGSADDQQRFRPNSSTIIEEPPAAQQVGNNIRTNLPPKQPKLDPLSYEQFVNDYLSTYARSTRSTDGTLLLSIDDQQIHLPHIRFSSSNQTIIHSDAIDKALSPFETESNELVIFVYGTIINIPADRWLIHRNKYSHTRWVQNLKRVNRNLPLKVIPFIDQWLLNHSTLSIDTHELNIDGLIIPYLDRLDSHQIRQFQTNSSNETFNYLMRTGFISYDEDQTLIHIGNSELDAHRLFTSSSAEFVERVTNALRSLTNIQFNNENSSLILADDFIIPHEYLSNLLSQIEHGGTLNAHELAQFLCEICQIEEDENDRSLILTFGKQILRMKTSDDNHVQILSQWLEQLNYQRQIHINEENDVIIYPSRPHQQIFIKHEYVEEYMIGKAGLTHISMNDLANILLFYNFVQYSSGQLIFPDQQIVVDTNQLTWLQSIIQSIRVHDNTKETEVELFDGQHTQNLRIPYEYMLPTDQPQLVASYLLQNGNIRFEVNTGNYEYVYARPEEKVLSVDRENIDSIRENLIDDFVEYVNNQDGVHYDNTKNSLVLQNLSNGSRLYLTPEHTQFIKENQYRRQDMKYILKKHAQLKRNESNQWIMYYNNQSIPISIDENVLSNLSQQTPNDLLRRYHATIEYMYNHGLITCNKPLKLVRLQCTNEILTIPTDFLRSILNTKIFHSSNDDILPFTSQELSQWLLDHSSNISRSLQDFIQITYRNRLYHLPLISSNTEDEDRKLELLFPFNTSLRLLQKTPSTTTLDIQQPDETNDYAIDPLLILANYVHRAGTIYQDQLGRLVIKLDTNEIVIPRADAASAIESINTSPQRTGTIIARLIHRIGKVQSNQLGGLTITVGKKSIDISQESINRTSTNDSSLHAQNSKSARKSSNLPVLQQSKSANNLSSFSDDQQILSTKDKRTDIKHLPTIQQDRTMSNPTQTSRQLKPRIIIIPDNDSNATSNRATRFYVQHTSESNSTVNINSNSIQQTQPQLITPQSFRDATLRDAPVFVRQQGREIHYENLAHYLTTEQVELASHTVRHMLKFSSDDEYFAYLNKKMSSSYANQLVRESEEKPRRSSSSSHLIDRQTRASNENLVRDRSKSPGNSYNVQNGTARRERSRYPERDQRYAFDRSLSSSSRSPLTTSTGGHSLTTPDKNVTLPRTLSGQSNDGESESRATVSRSASAAAKVTSKSDTIKSTTSSSAASSREQSAVAAPASPNRTSGSKTADDSTKKEKKSKFRTPSFLRKRKEKKEAAGKDKAEK</sequence>
<comment type="caution">
    <text evidence="2">The sequence shown here is derived from an EMBL/GenBank/DDBJ whole genome shotgun (WGS) entry which is preliminary data.</text>
</comment>
<feature type="region of interest" description="Disordered" evidence="1">
    <location>
        <begin position="1"/>
        <end position="20"/>
    </location>
</feature>
<feature type="compositionally biased region" description="Basic and acidic residues" evidence="1">
    <location>
        <begin position="1506"/>
        <end position="1515"/>
    </location>
</feature>
<gene>
    <name evidence="2" type="ORF">EDS130_LOCUS386</name>
</gene>
<feature type="region of interest" description="Disordered" evidence="1">
    <location>
        <begin position="1656"/>
        <end position="1854"/>
    </location>
</feature>
<feature type="compositionally biased region" description="Low complexity" evidence="1">
    <location>
        <begin position="1767"/>
        <end position="1806"/>
    </location>
</feature>
<feature type="compositionally biased region" description="Polar residues" evidence="1">
    <location>
        <begin position="327"/>
        <end position="348"/>
    </location>
</feature>
<feature type="compositionally biased region" description="Basic and acidic residues" evidence="1">
    <location>
        <begin position="379"/>
        <end position="393"/>
    </location>
</feature>
<evidence type="ECO:0000256" key="1">
    <source>
        <dbReference type="SAM" id="MobiDB-lite"/>
    </source>
</evidence>
<feature type="compositionally biased region" description="Polar residues" evidence="1">
    <location>
        <begin position="1"/>
        <end position="15"/>
    </location>
</feature>
<feature type="compositionally biased region" description="Basic and acidic residues" evidence="1">
    <location>
        <begin position="349"/>
        <end position="362"/>
    </location>
</feature>
<feature type="region of interest" description="Disordered" evidence="1">
    <location>
        <begin position="280"/>
        <end position="393"/>
    </location>
</feature>
<proteinExistence type="predicted"/>
<organism evidence="2 3">
    <name type="scientific">Adineta ricciae</name>
    <name type="common">Rotifer</name>
    <dbReference type="NCBI Taxonomy" id="249248"/>
    <lineage>
        <taxon>Eukaryota</taxon>
        <taxon>Metazoa</taxon>
        <taxon>Spiralia</taxon>
        <taxon>Gnathifera</taxon>
        <taxon>Rotifera</taxon>
        <taxon>Eurotatoria</taxon>
        <taxon>Bdelloidea</taxon>
        <taxon>Adinetida</taxon>
        <taxon>Adinetidae</taxon>
        <taxon>Adineta</taxon>
    </lineage>
</organism>
<feature type="compositionally biased region" description="Polar residues" evidence="1">
    <location>
        <begin position="280"/>
        <end position="289"/>
    </location>
</feature>
<dbReference type="OrthoDB" id="10041378at2759"/>
<evidence type="ECO:0000313" key="3">
    <source>
        <dbReference type="Proteomes" id="UP000663852"/>
    </source>
</evidence>
<feature type="region of interest" description="Disordered" evidence="1">
    <location>
        <begin position="1457"/>
        <end position="1533"/>
    </location>
</feature>
<feature type="compositionally biased region" description="Low complexity" evidence="1">
    <location>
        <begin position="363"/>
        <end position="377"/>
    </location>
</feature>